<dbReference type="Gene3D" id="1.10.150.20">
    <property type="entry name" value="5' to 3' exonuclease, C-terminal subdomain"/>
    <property type="match status" value="1"/>
</dbReference>
<evidence type="ECO:0000313" key="2">
    <source>
        <dbReference type="EMBL" id="KGA20018.1"/>
    </source>
</evidence>
<evidence type="ECO:0000256" key="1">
    <source>
        <dbReference type="SAM" id="MobiDB-lite"/>
    </source>
</evidence>
<dbReference type="EMBL" id="JNSK01000006">
    <property type="protein sequence ID" value="KGA20018.1"/>
    <property type="molecule type" value="Genomic_DNA"/>
</dbReference>
<feature type="compositionally biased region" description="Basic residues" evidence="1">
    <location>
        <begin position="1"/>
        <end position="11"/>
    </location>
</feature>
<reference evidence="2" key="1">
    <citation type="submission" date="2014-05" db="EMBL/GenBank/DDBJ databases">
        <title>Key roles for freshwater Actinobacteria revealed by deep metagenomic sequencing.</title>
        <authorList>
            <person name="Ghai R."/>
            <person name="Mizuno C.M."/>
            <person name="Picazo A."/>
            <person name="Camacho A."/>
            <person name="Rodriguez-Valera F."/>
        </authorList>
    </citation>
    <scope>NUCLEOTIDE SEQUENCE</scope>
</reference>
<sequence length="111" mass="12274">MAKPSRAKMKKLQSEAMAAAAARRAEKSASKSAATRGEVEHDPYSEVDQEWLAMGISAPARRALIDEGYYTISDLRKASLSVLKELHGIGPNVIRILVSEMKKQDIEFRSK</sequence>
<proteinExistence type="predicted"/>
<evidence type="ECO:0008006" key="3">
    <source>
        <dbReference type="Google" id="ProtNLM"/>
    </source>
</evidence>
<gene>
    <name evidence="2" type="ORF">GM50_3115</name>
</gene>
<protein>
    <recommendedName>
        <fullName evidence="3">RNA polymerase alpha subunit C-terminal domain-containing protein</fullName>
    </recommendedName>
</protein>
<dbReference type="SUPFAM" id="SSF47789">
    <property type="entry name" value="C-terminal domain of RNA polymerase alpha subunit"/>
    <property type="match status" value="1"/>
</dbReference>
<feature type="region of interest" description="Disordered" evidence="1">
    <location>
        <begin position="1"/>
        <end position="42"/>
    </location>
</feature>
<accession>A0A094SN81</accession>
<comment type="caution">
    <text evidence="2">The sequence shown here is derived from an EMBL/GenBank/DDBJ whole genome shotgun (WGS) entry which is preliminary data.</text>
</comment>
<name>A0A094SN81_9ZZZZ</name>
<dbReference type="AlphaFoldDB" id="A0A094SN81"/>
<organism evidence="2">
    <name type="scientific">freshwater metagenome</name>
    <dbReference type="NCBI Taxonomy" id="449393"/>
    <lineage>
        <taxon>unclassified sequences</taxon>
        <taxon>metagenomes</taxon>
        <taxon>ecological metagenomes</taxon>
    </lineage>
</organism>